<gene>
    <name evidence="1" type="ORF">PHB09_157</name>
</gene>
<sequence length="112" mass="12706">MVMLNQKLNTKDDSFTYTLPGDSEPLFKVDNNAALYLFGKQIGKYKLANNEWQLWIDGVLLDTSGADTLFYLPEFELDSLNQILEKSSAQYHDGNHVSTEELKANLKARFGV</sequence>
<keyword evidence="2" id="KW-1185">Reference proteome</keyword>
<dbReference type="EMBL" id="OK040171">
    <property type="protein sequence ID" value="UAV84652.1"/>
    <property type="molecule type" value="Genomic_DNA"/>
</dbReference>
<organism evidence="1 2">
    <name type="scientific">Pseudomonas phage PHB09</name>
    <dbReference type="NCBI Taxonomy" id="2867265"/>
    <lineage>
        <taxon>Viruses</taxon>
        <taxon>Duplodnaviria</taxon>
        <taxon>Heunggongvirae</taxon>
        <taxon>Uroviricota</taxon>
        <taxon>Caudoviricetes</taxon>
        <taxon>Vandenendeviridae</taxon>
        <taxon>Gorskivirinae</taxon>
        <taxon>Dilongvirus</taxon>
        <taxon>Dilongvirus PHB09</taxon>
    </lineage>
</organism>
<evidence type="ECO:0000313" key="1">
    <source>
        <dbReference type="EMBL" id="UAV84652.1"/>
    </source>
</evidence>
<proteinExistence type="predicted"/>
<protein>
    <submittedName>
        <fullName evidence="1">Uncharacterized protein</fullName>
    </submittedName>
</protein>
<reference evidence="1" key="1">
    <citation type="submission" date="2021-09" db="EMBL/GenBank/DDBJ databases">
        <authorList>
            <person name="Liu Y."/>
        </authorList>
    </citation>
    <scope>NUCLEOTIDE SEQUENCE</scope>
</reference>
<accession>A0AAE8XD98</accession>
<evidence type="ECO:0000313" key="2">
    <source>
        <dbReference type="Proteomes" id="UP000827914"/>
    </source>
</evidence>
<name>A0AAE8XD98_9CAUD</name>
<dbReference type="Proteomes" id="UP000827914">
    <property type="component" value="Segment"/>
</dbReference>